<evidence type="ECO:0000313" key="2">
    <source>
        <dbReference type="Proteomes" id="UP000178380"/>
    </source>
</evidence>
<dbReference type="STRING" id="1802205.A3C58_01200"/>
<comment type="caution">
    <text evidence="1">The sequence shown here is derived from an EMBL/GenBank/DDBJ whole genome shotgun (WGS) entry which is preliminary data.</text>
</comment>
<evidence type="ECO:0000313" key="1">
    <source>
        <dbReference type="EMBL" id="OGZ66844.1"/>
    </source>
</evidence>
<reference evidence="1 2" key="1">
    <citation type="journal article" date="2016" name="Nat. Commun.">
        <title>Thousands of microbial genomes shed light on interconnected biogeochemical processes in an aquifer system.</title>
        <authorList>
            <person name="Anantharaman K."/>
            <person name="Brown C.T."/>
            <person name="Hug L.A."/>
            <person name="Sharon I."/>
            <person name="Castelle C.J."/>
            <person name="Probst A.J."/>
            <person name="Thomas B.C."/>
            <person name="Singh A."/>
            <person name="Wilkins M.J."/>
            <person name="Karaoz U."/>
            <person name="Brodie E.L."/>
            <person name="Williams K.H."/>
            <person name="Hubbard S.S."/>
            <person name="Banfield J.F."/>
        </authorList>
    </citation>
    <scope>NUCLEOTIDE SEQUENCE [LARGE SCALE GENOMIC DNA]</scope>
</reference>
<dbReference type="EMBL" id="MHOR01000023">
    <property type="protein sequence ID" value="OGZ66844.1"/>
    <property type="molecule type" value="Genomic_DNA"/>
</dbReference>
<name>A0A1G2HWB5_9BACT</name>
<proteinExistence type="predicted"/>
<organism evidence="1 2">
    <name type="scientific">Candidatus Staskawiczbacteria bacterium RIFCSPHIGHO2_02_FULL_34_10</name>
    <dbReference type="NCBI Taxonomy" id="1802205"/>
    <lineage>
        <taxon>Bacteria</taxon>
        <taxon>Candidatus Staskawicziibacteriota</taxon>
    </lineage>
</organism>
<protein>
    <submittedName>
        <fullName evidence="1">Uncharacterized protein</fullName>
    </submittedName>
</protein>
<gene>
    <name evidence="1" type="ORF">A3C58_01200</name>
</gene>
<sequence length="64" mass="7580">MNIVFPMQIEGELREIIFELIQLLSNPEFKKCSIEINDKGIFIIKDNNKIACFERLENGFKKLY</sequence>
<dbReference type="Proteomes" id="UP000178380">
    <property type="component" value="Unassembled WGS sequence"/>
</dbReference>
<accession>A0A1G2HWB5</accession>
<dbReference type="AlphaFoldDB" id="A0A1G2HWB5"/>